<evidence type="ECO:0000256" key="5">
    <source>
        <dbReference type="SAM" id="SignalP"/>
    </source>
</evidence>
<dbReference type="EMBL" id="FOCM01000001">
    <property type="protein sequence ID" value="SEM87135.1"/>
    <property type="molecule type" value="Genomic_DNA"/>
</dbReference>
<dbReference type="PANTHER" id="PTHR35008:SF8">
    <property type="entry name" value="ALCOHOL DEHYDROGENASE CYTOCHROME C SUBUNIT"/>
    <property type="match status" value="1"/>
</dbReference>
<evidence type="ECO:0000256" key="3">
    <source>
        <dbReference type="ARBA" id="ARBA00023004"/>
    </source>
</evidence>
<organism evidence="7 8">
    <name type="scientific">Palleronia pelagia</name>
    <dbReference type="NCBI Taxonomy" id="387096"/>
    <lineage>
        <taxon>Bacteria</taxon>
        <taxon>Pseudomonadati</taxon>
        <taxon>Pseudomonadota</taxon>
        <taxon>Alphaproteobacteria</taxon>
        <taxon>Rhodobacterales</taxon>
        <taxon>Roseobacteraceae</taxon>
        <taxon>Palleronia</taxon>
    </lineage>
</organism>
<evidence type="ECO:0000313" key="7">
    <source>
        <dbReference type="EMBL" id="SEM87135.1"/>
    </source>
</evidence>
<keyword evidence="3 4" id="KW-0408">Iron</keyword>
<dbReference type="Gene3D" id="1.10.760.10">
    <property type="entry name" value="Cytochrome c-like domain"/>
    <property type="match status" value="2"/>
</dbReference>
<evidence type="ECO:0000313" key="8">
    <source>
        <dbReference type="Proteomes" id="UP000199372"/>
    </source>
</evidence>
<name>A0A1H8BW77_9RHOB</name>
<dbReference type="InterPro" id="IPR009056">
    <property type="entry name" value="Cyt_c-like_dom"/>
</dbReference>
<proteinExistence type="predicted"/>
<evidence type="ECO:0000256" key="1">
    <source>
        <dbReference type="ARBA" id="ARBA00022617"/>
    </source>
</evidence>
<dbReference type="AlphaFoldDB" id="A0A1H8BW77"/>
<keyword evidence="5" id="KW-0732">Signal</keyword>
<feature type="domain" description="Cytochrome c" evidence="6">
    <location>
        <begin position="36"/>
        <end position="144"/>
    </location>
</feature>
<dbReference type="GO" id="GO:0020037">
    <property type="term" value="F:heme binding"/>
    <property type="evidence" value="ECO:0007669"/>
    <property type="project" value="InterPro"/>
</dbReference>
<feature type="chain" id="PRO_5011766191" evidence="5">
    <location>
        <begin position="21"/>
        <end position="298"/>
    </location>
</feature>
<dbReference type="Proteomes" id="UP000199372">
    <property type="component" value="Unassembled WGS sequence"/>
</dbReference>
<sequence>MRLILWTSAAALGIAAALWAVTVPAPLADAAALPQGDSEAGARVFAAAGCASCHVAPDTEEDGPPVLSGGEAFETAFGTFYAPNISPDAAAGLGDWTDAQIVNAVMHGVSPAGAHYFPSLPYTAYVKARPDDMADMVAYLRTLPASEVPSQPHDLAFPFNQRWLMGFWKPLFLRDYWVVPDSVADDDTLRRGRYLVEALGHCGECHTPRNALGGLRVDAWLTGAENPSGEGRIPGITPAQLDWSAGDIRAYLTSGLTPDYDSAGGSMVAVIDKLAQLPEDDIDAIVAYLKALPEAGQP</sequence>
<dbReference type="Pfam" id="PF00034">
    <property type="entry name" value="Cytochrom_C"/>
    <property type="match status" value="1"/>
</dbReference>
<dbReference type="SUPFAM" id="SSF46626">
    <property type="entry name" value="Cytochrome c"/>
    <property type="match status" value="2"/>
</dbReference>
<evidence type="ECO:0000256" key="2">
    <source>
        <dbReference type="ARBA" id="ARBA00022723"/>
    </source>
</evidence>
<dbReference type="PROSITE" id="PS51007">
    <property type="entry name" value="CYTC"/>
    <property type="match status" value="2"/>
</dbReference>
<keyword evidence="8" id="KW-1185">Reference proteome</keyword>
<dbReference type="PANTHER" id="PTHR35008">
    <property type="entry name" value="BLL4482 PROTEIN-RELATED"/>
    <property type="match status" value="1"/>
</dbReference>
<dbReference type="GO" id="GO:0009055">
    <property type="term" value="F:electron transfer activity"/>
    <property type="evidence" value="ECO:0007669"/>
    <property type="project" value="InterPro"/>
</dbReference>
<feature type="signal peptide" evidence="5">
    <location>
        <begin position="1"/>
        <end position="20"/>
    </location>
</feature>
<gene>
    <name evidence="7" type="ORF">SAMN04488011_101755</name>
</gene>
<dbReference type="OrthoDB" id="9811281at2"/>
<feature type="domain" description="Cytochrome c" evidence="6">
    <location>
        <begin position="187"/>
        <end position="293"/>
    </location>
</feature>
<evidence type="ECO:0000256" key="4">
    <source>
        <dbReference type="PROSITE-ProRule" id="PRU00433"/>
    </source>
</evidence>
<protein>
    <submittedName>
        <fullName evidence="7">Cytochrome c, mono-and diheme variants</fullName>
    </submittedName>
</protein>
<evidence type="ECO:0000259" key="6">
    <source>
        <dbReference type="PROSITE" id="PS51007"/>
    </source>
</evidence>
<keyword evidence="1 4" id="KW-0349">Heme</keyword>
<dbReference type="RefSeq" id="WP_091844283.1">
    <property type="nucleotide sequence ID" value="NZ_FOCM01000001.1"/>
</dbReference>
<dbReference type="InterPro" id="IPR051459">
    <property type="entry name" value="Cytochrome_c-type_DH"/>
</dbReference>
<keyword evidence="2 4" id="KW-0479">Metal-binding</keyword>
<dbReference type="InterPro" id="IPR036909">
    <property type="entry name" value="Cyt_c-like_dom_sf"/>
</dbReference>
<dbReference type="GO" id="GO:0046872">
    <property type="term" value="F:metal ion binding"/>
    <property type="evidence" value="ECO:0007669"/>
    <property type="project" value="UniProtKB-KW"/>
</dbReference>
<accession>A0A1H8BW77</accession>
<reference evidence="8" key="1">
    <citation type="submission" date="2016-10" db="EMBL/GenBank/DDBJ databases">
        <authorList>
            <person name="Varghese N."/>
            <person name="Submissions S."/>
        </authorList>
    </citation>
    <scope>NUCLEOTIDE SEQUENCE [LARGE SCALE GENOMIC DNA]</scope>
    <source>
        <strain evidence="8">DSM 26893</strain>
    </source>
</reference>